<gene>
    <name evidence="2" type="ORF">S01H4_59061</name>
</gene>
<evidence type="ECO:0000259" key="1">
    <source>
        <dbReference type="Pfam" id="PF08540"/>
    </source>
</evidence>
<proteinExistence type="predicted"/>
<dbReference type="GO" id="GO:0010142">
    <property type="term" value="P:farnesyl diphosphate biosynthetic process, mevalonate pathway"/>
    <property type="evidence" value="ECO:0007669"/>
    <property type="project" value="InterPro"/>
</dbReference>
<feature type="non-terminal residue" evidence="2">
    <location>
        <position position="1"/>
    </location>
</feature>
<dbReference type="EMBL" id="BART01034579">
    <property type="protein sequence ID" value="GAH06147.1"/>
    <property type="molecule type" value="Genomic_DNA"/>
</dbReference>
<dbReference type="InterPro" id="IPR013746">
    <property type="entry name" value="HMG_CoA_synt_C_dom"/>
</dbReference>
<evidence type="ECO:0000313" key="2">
    <source>
        <dbReference type="EMBL" id="GAH06147.1"/>
    </source>
</evidence>
<dbReference type="Gene3D" id="3.40.47.10">
    <property type="match status" value="1"/>
</dbReference>
<feature type="domain" description="Hydroxymethylglutaryl-coenzyme A synthase C-terminal" evidence="1">
    <location>
        <begin position="4"/>
        <end position="92"/>
    </location>
</feature>
<dbReference type="InterPro" id="IPR016039">
    <property type="entry name" value="Thiolase-like"/>
</dbReference>
<dbReference type="GO" id="GO:0004421">
    <property type="term" value="F:hydroxymethylglutaryl-CoA synthase activity"/>
    <property type="evidence" value="ECO:0007669"/>
    <property type="project" value="InterPro"/>
</dbReference>
<dbReference type="Pfam" id="PF08540">
    <property type="entry name" value="HMG_CoA_synt_C"/>
    <property type="match status" value="1"/>
</dbReference>
<organism evidence="2">
    <name type="scientific">marine sediment metagenome</name>
    <dbReference type="NCBI Taxonomy" id="412755"/>
    <lineage>
        <taxon>unclassified sequences</taxon>
        <taxon>metagenomes</taxon>
        <taxon>ecological metagenomes</taxon>
    </lineage>
</organism>
<dbReference type="GO" id="GO:0006084">
    <property type="term" value="P:acetyl-CoA metabolic process"/>
    <property type="evidence" value="ECO:0007669"/>
    <property type="project" value="InterPro"/>
</dbReference>
<protein>
    <recommendedName>
        <fullName evidence="1">Hydroxymethylglutaryl-coenzyme A synthase C-terminal domain-containing protein</fullName>
    </recommendedName>
</protein>
<name>X1CES4_9ZZZZ</name>
<reference evidence="2" key="1">
    <citation type="journal article" date="2014" name="Front. Microbiol.">
        <title>High frequency of phylogenetically diverse reductive dehalogenase-homologous genes in deep subseafloor sedimentary metagenomes.</title>
        <authorList>
            <person name="Kawai M."/>
            <person name="Futagami T."/>
            <person name="Toyoda A."/>
            <person name="Takaki Y."/>
            <person name="Nishi S."/>
            <person name="Hori S."/>
            <person name="Arai W."/>
            <person name="Tsubouchi T."/>
            <person name="Morono Y."/>
            <person name="Uchiyama I."/>
            <person name="Ito T."/>
            <person name="Fujiyama A."/>
            <person name="Inagaki F."/>
            <person name="Takami H."/>
        </authorList>
    </citation>
    <scope>NUCLEOTIDE SEQUENCE</scope>
    <source>
        <strain evidence="2">Expedition CK06-06</strain>
    </source>
</reference>
<accession>X1CES4</accession>
<dbReference type="AlphaFoldDB" id="X1CES4"/>
<comment type="caution">
    <text evidence="2">The sequence shown here is derived from an EMBL/GenBank/DDBJ whole genome shotgun (WGS) entry which is preliminary data.</text>
</comment>
<dbReference type="SUPFAM" id="SSF53901">
    <property type="entry name" value="Thiolase-like"/>
    <property type="match status" value="1"/>
</dbReference>
<sequence>AVGFTKEQVELSLVCRHIGNTYSASSMLGLNRILEKASSGERILMTSYGSGAGSDSFSFVVTDKIEELQSYPFDIEYYIKRTKDIDYGLYARYKGLLK</sequence>